<dbReference type="AlphaFoldDB" id="A0AAW1JWQ8"/>
<evidence type="ECO:0000313" key="2">
    <source>
        <dbReference type="EMBL" id="KAK9708747.1"/>
    </source>
</evidence>
<comment type="caution">
    <text evidence="2">The sequence shown here is derived from an EMBL/GenBank/DDBJ whole genome shotgun (WGS) entry which is preliminary data.</text>
</comment>
<gene>
    <name evidence="2" type="ORF">QE152_g27035</name>
</gene>
<dbReference type="Proteomes" id="UP001458880">
    <property type="component" value="Unassembled WGS sequence"/>
</dbReference>
<feature type="compositionally biased region" description="Acidic residues" evidence="1">
    <location>
        <begin position="131"/>
        <end position="140"/>
    </location>
</feature>
<keyword evidence="3" id="KW-1185">Reference proteome</keyword>
<name>A0AAW1JWQ8_POPJA</name>
<evidence type="ECO:0000256" key="1">
    <source>
        <dbReference type="SAM" id="MobiDB-lite"/>
    </source>
</evidence>
<sequence length="148" mass="16340">MIRVSLHLHRLSKVLAIMQSSSRVVTIVKLALAKCPQEDYSTHSLTESSNLSSDIGNADNMATEQSSPSYLYPAIQSILMDSAATCVHTNEHVHTNETSCYTVSYNSECRNIVRLTKQKEHNYSLSPIDSNESDIDDSDGDPILPTLP</sequence>
<dbReference type="EMBL" id="JASPKY010000322">
    <property type="protein sequence ID" value="KAK9708747.1"/>
    <property type="molecule type" value="Genomic_DNA"/>
</dbReference>
<proteinExistence type="predicted"/>
<organism evidence="2 3">
    <name type="scientific">Popillia japonica</name>
    <name type="common">Japanese beetle</name>
    <dbReference type="NCBI Taxonomy" id="7064"/>
    <lineage>
        <taxon>Eukaryota</taxon>
        <taxon>Metazoa</taxon>
        <taxon>Ecdysozoa</taxon>
        <taxon>Arthropoda</taxon>
        <taxon>Hexapoda</taxon>
        <taxon>Insecta</taxon>
        <taxon>Pterygota</taxon>
        <taxon>Neoptera</taxon>
        <taxon>Endopterygota</taxon>
        <taxon>Coleoptera</taxon>
        <taxon>Polyphaga</taxon>
        <taxon>Scarabaeiformia</taxon>
        <taxon>Scarabaeidae</taxon>
        <taxon>Rutelinae</taxon>
        <taxon>Popillia</taxon>
    </lineage>
</organism>
<protein>
    <submittedName>
        <fullName evidence="2">Uncharacterized protein</fullName>
    </submittedName>
</protein>
<reference evidence="2 3" key="1">
    <citation type="journal article" date="2024" name="BMC Genomics">
        <title>De novo assembly and annotation of Popillia japonica's genome with initial clues to its potential as an invasive pest.</title>
        <authorList>
            <person name="Cucini C."/>
            <person name="Boschi S."/>
            <person name="Funari R."/>
            <person name="Cardaioli E."/>
            <person name="Iannotti N."/>
            <person name="Marturano G."/>
            <person name="Paoli F."/>
            <person name="Bruttini M."/>
            <person name="Carapelli A."/>
            <person name="Frati F."/>
            <person name="Nardi F."/>
        </authorList>
    </citation>
    <scope>NUCLEOTIDE SEQUENCE [LARGE SCALE GENOMIC DNA]</scope>
    <source>
        <strain evidence="2">DMR45628</strain>
    </source>
</reference>
<feature type="region of interest" description="Disordered" evidence="1">
    <location>
        <begin position="124"/>
        <end position="148"/>
    </location>
</feature>
<accession>A0AAW1JWQ8</accession>
<evidence type="ECO:0000313" key="3">
    <source>
        <dbReference type="Proteomes" id="UP001458880"/>
    </source>
</evidence>